<proteinExistence type="predicted"/>
<dbReference type="Gene3D" id="1.20.1280.50">
    <property type="match status" value="1"/>
</dbReference>
<dbReference type="Pfam" id="PF12937">
    <property type="entry name" value="F-box-like"/>
    <property type="match status" value="1"/>
</dbReference>
<accession>A0AAD7MI64</accession>
<keyword evidence="3" id="KW-1185">Reference proteome</keyword>
<evidence type="ECO:0000313" key="3">
    <source>
        <dbReference type="Proteomes" id="UP001215280"/>
    </source>
</evidence>
<dbReference type="Proteomes" id="UP001215280">
    <property type="component" value="Unassembled WGS sequence"/>
</dbReference>
<protein>
    <recommendedName>
        <fullName evidence="1">F-box domain-containing protein</fullName>
    </recommendedName>
</protein>
<dbReference type="InterPro" id="IPR001810">
    <property type="entry name" value="F-box_dom"/>
</dbReference>
<comment type="caution">
    <text evidence="2">The sequence shown here is derived from an EMBL/GenBank/DDBJ whole genome shotgun (WGS) entry which is preliminary data.</text>
</comment>
<name>A0AAD7MI64_9AGAR</name>
<organism evidence="2 3">
    <name type="scientific">Mycena maculata</name>
    <dbReference type="NCBI Taxonomy" id="230809"/>
    <lineage>
        <taxon>Eukaryota</taxon>
        <taxon>Fungi</taxon>
        <taxon>Dikarya</taxon>
        <taxon>Basidiomycota</taxon>
        <taxon>Agaricomycotina</taxon>
        <taxon>Agaricomycetes</taxon>
        <taxon>Agaricomycetidae</taxon>
        <taxon>Agaricales</taxon>
        <taxon>Marasmiineae</taxon>
        <taxon>Mycenaceae</taxon>
        <taxon>Mycena</taxon>
    </lineage>
</organism>
<dbReference type="EMBL" id="JARJLG010000303">
    <property type="protein sequence ID" value="KAJ7718584.1"/>
    <property type="molecule type" value="Genomic_DNA"/>
</dbReference>
<gene>
    <name evidence="2" type="ORF">DFH07DRAFT_860073</name>
</gene>
<sequence>METDIPTPAFPSAKLPAMISALSMDSAPETREAVTHPKTPLHELDCILDPVYRLPSEILVDIFMFYSNSPSTTDSDVEDEDTKSRALKCLANAPLLKVSRVCARWHDIAMRTPGLWSTIKLDDILWAAPTHCDTAMLLLRSALERSSSCPLNLSITGTADTVSVAPHSPALELLAQHSTRWRTISFLCPFSHLRCFPVSTRNLSQLENLCLYCWGEDEAAVPNIFQLVPRLKKLVWWGRMGTSSLVTKFPIEQLKELKYVEALGDQPLLSITLFPRLPPTCHLTITLTPLDPDGALDLDNVFHMPPLTSSISALTFEFDHWHLPPADLRRALEDFVANLTLPWLTSLAFEVDDYPSSPLLWPHSQFLMLSERSSFHSRLHSLYLYQTVITESEMRQTLSALPTLEELSVSDQPLVLPGGMGHVLITNTLLAALTQTSHSPCLVPRLHRLGCQSMLQFDDNAYLECLLSRSHRFPSTDPFDCTLRWFPDHKRALDKTVFTRIQELCVQRNLVFEFLPAIYEKV</sequence>
<reference evidence="2" key="1">
    <citation type="submission" date="2023-03" db="EMBL/GenBank/DDBJ databases">
        <title>Massive genome expansion in bonnet fungi (Mycena s.s.) driven by repeated elements and novel gene families across ecological guilds.</title>
        <authorList>
            <consortium name="Lawrence Berkeley National Laboratory"/>
            <person name="Harder C.B."/>
            <person name="Miyauchi S."/>
            <person name="Viragh M."/>
            <person name="Kuo A."/>
            <person name="Thoen E."/>
            <person name="Andreopoulos B."/>
            <person name="Lu D."/>
            <person name="Skrede I."/>
            <person name="Drula E."/>
            <person name="Henrissat B."/>
            <person name="Morin E."/>
            <person name="Kohler A."/>
            <person name="Barry K."/>
            <person name="LaButti K."/>
            <person name="Morin E."/>
            <person name="Salamov A."/>
            <person name="Lipzen A."/>
            <person name="Mereny Z."/>
            <person name="Hegedus B."/>
            <person name="Baldrian P."/>
            <person name="Stursova M."/>
            <person name="Weitz H."/>
            <person name="Taylor A."/>
            <person name="Grigoriev I.V."/>
            <person name="Nagy L.G."/>
            <person name="Martin F."/>
            <person name="Kauserud H."/>
        </authorList>
    </citation>
    <scope>NUCLEOTIDE SEQUENCE</scope>
    <source>
        <strain evidence="2">CBHHK188m</strain>
    </source>
</reference>
<feature type="domain" description="F-box" evidence="1">
    <location>
        <begin position="53"/>
        <end position="120"/>
    </location>
</feature>
<evidence type="ECO:0000259" key="1">
    <source>
        <dbReference type="Pfam" id="PF12937"/>
    </source>
</evidence>
<dbReference type="AlphaFoldDB" id="A0AAD7MI64"/>
<evidence type="ECO:0000313" key="2">
    <source>
        <dbReference type="EMBL" id="KAJ7718584.1"/>
    </source>
</evidence>